<gene>
    <name evidence="1" type="ORF">PoB_006545800</name>
</gene>
<evidence type="ECO:0000313" key="1">
    <source>
        <dbReference type="EMBL" id="GFO38953.1"/>
    </source>
</evidence>
<keyword evidence="2" id="KW-1185">Reference proteome</keyword>
<dbReference type="EMBL" id="BLXT01007365">
    <property type="protein sequence ID" value="GFO38953.1"/>
    <property type="molecule type" value="Genomic_DNA"/>
</dbReference>
<dbReference type="Proteomes" id="UP000735302">
    <property type="component" value="Unassembled WGS sequence"/>
</dbReference>
<sequence>MWRFSITYLAVSQVQPLIFIVTFAILHSRALLEISVTLLVPPSDICSQSLHKAYTRQGRITWFYVPLRYALNLPIDSPMRTAQAQQQCVRTTSLPQKPRCQSPHRHDVLCPSSSRRPVRFTRIQHPMGRLLAHKTATVPHLTWPFTTVITRGLLVIAVWTA</sequence>
<name>A0AAV4D437_9GAST</name>
<accession>A0AAV4D437</accession>
<protein>
    <recommendedName>
        <fullName evidence="3">Secreted protein</fullName>
    </recommendedName>
</protein>
<comment type="caution">
    <text evidence="1">The sequence shown here is derived from an EMBL/GenBank/DDBJ whole genome shotgun (WGS) entry which is preliminary data.</text>
</comment>
<proteinExistence type="predicted"/>
<evidence type="ECO:0000313" key="2">
    <source>
        <dbReference type="Proteomes" id="UP000735302"/>
    </source>
</evidence>
<organism evidence="1 2">
    <name type="scientific">Plakobranchus ocellatus</name>
    <dbReference type="NCBI Taxonomy" id="259542"/>
    <lineage>
        <taxon>Eukaryota</taxon>
        <taxon>Metazoa</taxon>
        <taxon>Spiralia</taxon>
        <taxon>Lophotrochozoa</taxon>
        <taxon>Mollusca</taxon>
        <taxon>Gastropoda</taxon>
        <taxon>Heterobranchia</taxon>
        <taxon>Euthyneura</taxon>
        <taxon>Panpulmonata</taxon>
        <taxon>Sacoglossa</taxon>
        <taxon>Placobranchoidea</taxon>
        <taxon>Plakobranchidae</taxon>
        <taxon>Plakobranchus</taxon>
    </lineage>
</organism>
<dbReference type="AlphaFoldDB" id="A0AAV4D437"/>
<reference evidence="1 2" key="1">
    <citation type="journal article" date="2021" name="Elife">
        <title>Chloroplast acquisition without the gene transfer in kleptoplastic sea slugs, Plakobranchus ocellatus.</title>
        <authorList>
            <person name="Maeda T."/>
            <person name="Takahashi S."/>
            <person name="Yoshida T."/>
            <person name="Shimamura S."/>
            <person name="Takaki Y."/>
            <person name="Nagai Y."/>
            <person name="Toyoda A."/>
            <person name="Suzuki Y."/>
            <person name="Arimoto A."/>
            <person name="Ishii H."/>
            <person name="Satoh N."/>
            <person name="Nishiyama T."/>
            <person name="Hasebe M."/>
            <person name="Maruyama T."/>
            <person name="Minagawa J."/>
            <person name="Obokata J."/>
            <person name="Shigenobu S."/>
        </authorList>
    </citation>
    <scope>NUCLEOTIDE SEQUENCE [LARGE SCALE GENOMIC DNA]</scope>
</reference>
<evidence type="ECO:0008006" key="3">
    <source>
        <dbReference type="Google" id="ProtNLM"/>
    </source>
</evidence>